<protein>
    <submittedName>
        <fullName evidence="1">Uncharacterized protein</fullName>
    </submittedName>
</protein>
<dbReference type="Proteomes" id="UP000002220">
    <property type="component" value="Chromosome"/>
</dbReference>
<dbReference type="STRING" id="521674.Plim_0975"/>
<evidence type="ECO:0000313" key="2">
    <source>
        <dbReference type="Proteomes" id="UP000002220"/>
    </source>
</evidence>
<name>D5ST51_PLAL2</name>
<dbReference type="HOGENOM" id="CLU_2070910_0_0_0"/>
<gene>
    <name evidence="1" type="ordered locus">Plim_0975</name>
</gene>
<evidence type="ECO:0000313" key="1">
    <source>
        <dbReference type="EMBL" id="ADG66819.1"/>
    </source>
</evidence>
<keyword evidence="2" id="KW-1185">Reference proteome</keyword>
<accession>D5ST51</accession>
<sequence>MAIEADDYGLPPNEIRDEIMESSGRWGLQITVEGPKRLQACKILHCDLNTTMEEVAPMKNRMPGVVYTGTRTEMEWLHGRLTQFGIESNVVQQPDDANAQSIDIACLKSIAFEDRKLR</sequence>
<dbReference type="KEGG" id="plm:Plim_0975"/>
<proteinExistence type="predicted"/>
<dbReference type="EMBL" id="CP001744">
    <property type="protein sequence ID" value="ADG66819.1"/>
    <property type="molecule type" value="Genomic_DNA"/>
</dbReference>
<reference evidence="1 2" key="1">
    <citation type="journal article" date="2010" name="Stand. Genomic Sci.">
        <title>Complete genome sequence of Planctomyces limnophilus type strain (Mu 290).</title>
        <authorList>
            <person name="Labutti K."/>
            <person name="Sikorski J."/>
            <person name="Schneider S."/>
            <person name="Nolan M."/>
            <person name="Lucas S."/>
            <person name="Glavina Del Rio T."/>
            <person name="Tice H."/>
            <person name="Cheng J.F."/>
            <person name="Goodwin L."/>
            <person name="Pitluck S."/>
            <person name="Liolios K."/>
            <person name="Ivanova N."/>
            <person name="Mavromatis K."/>
            <person name="Mikhailova N."/>
            <person name="Pati A."/>
            <person name="Chen A."/>
            <person name="Palaniappan K."/>
            <person name="Land M."/>
            <person name="Hauser L."/>
            <person name="Chang Y.J."/>
            <person name="Jeffries C.D."/>
            <person name="Tindall B.J."/>
            <person name="Rohde M."/>
            <person name="Goker M."/>
            <person name="Woyke T."/>
            <person name="Bristow J."/>
            <person name="Eisen J.A."/>
            <person name="Markowitz V."/>
            <person name="Hugenholtz P."/>
            <person name="Kyrpides N.C."/>
            <person name="Klenk H.P."/>
            <person name="Lapidus A."/>
        </authorList>
    </citation>
    <scope>NUCLEOTIDE SEQUENCE [LARGE SCALE GENOMIC DNA]</scope>
    <source>
        <strain evidence="2">ATCC 43296 / DSM 3776 / IFAM 1008 / 290</strain>
    </source>
</reference>
<dbReference type="AlphaFoldDB" id="D5ST51"/>
<organism evidence="1 2">
    <name type="scientific">Planctopirus limnophila (strain ATCC 43296 / DSM 3776 / IFAM 1008 / Mu 290)</name>
    <name type="common">Planctomyces limnophilus</name>
    <dbReference type="NCBI Taxonomy" id="521674"/>
    <lineage>
        <taxon>Bacteria</taxon>
        <taxon>Pseudomonadati</taxon>
        <taxon>Planctomycetota</taxon>
        <taxon>Planctomycetia</taxon>
        <taxon>Planctomycetales</taxon>
        <taxon>Planctomycetaceae</taxon>
        <taxon>Planctopirus</taxon>
    </lineage>
</organism>